<dbReference type="HOGENOM" id="CLU_3322066_0_0_6"/>
<proteinExistence type="predicted"/>
<dbReference type="STRING" id="631362.Thi970DRAFT_00067"/>
<keyword evidence="2" id="KW-1185">Reference proteome</keyword>
<dbReference type="AlphaFoldDB" id="H8YVJ2"/>
<protein>
    <submittedName>
        <fullName evidence="1">Uncharacterized protein</fullName>
    </submittedName>
</protein>
<reference evidence="1 2" key="2">
    <citation type="submission" date="2011-11" db="EMBL/GenBank/DDBJ databases">
        <authorList>
            <consortium name="US DOE Joint Genome Institute"/>
            <person name="Lucas S."/>
            <person name="Han J."/>
            <person name="Lapidus A."/>
            <person name="Cheng J.-F."/>
            <person name="Goodwin L."/>
            <person name="Pitluck S."/>
            <person name="Peters L."/>
            <person name="Ovchinnikova G."/>
            <person name="Zhang X."/>
            <person name="Detter J.C."/>
            <person name="Han C."/>
            <person name="Tapia R."/>
            <person name="Land M."/>
            <person name="Hauser L."/>
            <person name="Kyrpides N."/>
            <person name="Ivanova N."/>
            <person name="Pagani I."/>
            <person name="Vogl K."/>
            <person name="Liu Z."/>
            <person name="Overmann J."/>
            <person name="Frigaard N.-U."/>
            <person name="Bryant D."/>
            <person name="Woyke T."/>
        </authorList>
    </citation>
    <scope>NUCLEOTIDE SEQUENCE [LARGE SCALE GENOMIC DNA]</scope>
    <source>
        <strain evidence="1 2">970</strain>
    </source>
</reference>
<evidence type="ECO:0000313" key="2">
    <source>
        <dbReference type="Proteomes" id="UP000002964"/>
    </source>
</evidence>
<name>H8YVJ2_9GAMM</name>
<dbReference type="Proteomes" id="UP000002964">
    <property type="component" value="Unassembled WGS sequence"/>
</dbReference>
<dbReference type="EMBL" id="JH603163">
    <property type="protein sequence ID" value="EIC23932.1"/>
    <property type="molecule type" value="Genomic_DNA"/>
</dbReference>
<accession>H8YVJ2</accession>
<feature type="non-terminal residue" evidence="1">
    <location>
        <position position="39"/>
    </location>
</feature>
<sequence length="39" mass="3997">MSHAFRTLHQAMPIVAAALGRKFGVPVAVGGDEACTDGN</sequence>
<reference evidence="2" key="1">
    <citation type="submission" date="2011-06" db="EMBL/GenBank/DDBJ databases">
        <authorList>
            <consortium name="US DOE Joint Genome Institute (JGI-PGF)"/>
            <person name="Lucas S."/>
            <person name="Han J."/>
            <person name="Lapidus A."/>
            <person name="Cheng J.-F."/>
            <person name="Goodwin L."/>
            <person name="Pitluck S."/>
            <person name="Peters L."/>
            <person name="Land M.L."/>
            <person name="Hauser L."/>
            <person name="Vogl K."/>
            <person name="Liu Z."/>
            <person name="Overmann J."/>
            <person name="Frigaard N.-U."/>
            <person name="Bryant D.A."/>
            <person name="Woyke T.J."/>
        </authorList>
    </citation>
    <scope>NUCLEOTIDE SEQUENCE [LARGE SCALE GENOMIC DNA]</scope>
    <source>
        <strain evidence="2">970</strain>
    </source>
</reference>
<gene>
    <name evidence="1" type="ORF">Thi970DRAFT_00067</name>
</gene>
<organism evidence="1 2">
    <name type="scientific">Thiorhodovibrio frisius</name>
    <dbReference type="NCBI Taxonomy" id="631362"/>
    <lineage>
        <taxon>Bacteria</taxon>
        <taxon>Pseudomonadati</taxon>
        <taxon>Pseudomonadota</taxon>
        <taxon>Gammaproteobacteria</taxon>
        <taxon>Chromatiales</taxon>
        <taxon>Chromatiaceae</taxon>
        <taxon>Thiorhodovibrio</taxon>
    </lineage>
</organism>
<evidence type="ECO:0000313" key="1">
    <source>
        <dbReference type="EMBL" id="EIC23932.1"/>
    </source>
</evidence>